<dbReference type="Proteomes" id="UP000244754">
    <property type="component" value="Chromosome"/>
</dbReference>
<organism evidence="1 2">
    <name type="scientific">Corynebacterium liangguodongii</name>
    <dbReference type="NCBI Taxonomy" id="2079535"/>
    <lineage>
        <taxon>Bacteria</taxon>
        <taxon>Bacillati</taxon>
        <taxon>Actinomycetota</taxon>
        <taxon>Actinomycetes</taxon>
        <taxon>Mycobacteriales</taxon>
        <taxon>Corynebacteriaceae</taxon>
        <taxon>Corynebacterium</taxon>
    </lineage>
</organism>
<evidence type="ECO:0000313" key="1">
    <source>
        <dbReference type="EMBL" id="AWB83269.1"/>
    </source>
</evidence>
<gene>
    <name evidence="1" type="ORF">C3E79_01195</name>
</gene>
<keyword evidence="2" id="KW-1185">Reference proteome</keyword>
<dbReference type="RefSeq" id="WP_108403265.1">
    <property type="nucleotide sequence ID" value="NZ_CP026948.1"/>
</dbReference>
<dbReference type="AlphaFoldDB" id="A0A2S0WBW7"/>
<dbReference type="OrthoDB" id="4424949at2"/>
<sequence length="260" mass="27422">MTKTNGSLAWKIFVGVLAVLVVTAIVAEFGLRAYLSRRIETEIAAAVDLPASEHAQVSFGHSPLTFGLLTSKVPELTAAIPSTLALNEDGYTGTPAATVNLRDLRQTDAGAVAESMDLATVVPDSFIQEILQQQMRQALGDTGLSPKLLENFVSVSEVKTNAAAGTISITFTEGVAALDLHPRTENGQATFDVDATRLFGIDLPGGAAEKISEALQEGMRQAVFGNLRVRDITTIEGGLRVTLAGEEVNLDELAGSAQSR</sequence>
<evidence type="ECO:0000313" key="2">
    <source>
        <dbReference type="Proteomes" id="UP000244754"/>
    </source>
</evidence>
<name>A0A2S0WBW7_9CORY</name>
<dbReference type="KEGG" id="clia:C3E79_01195"/>
<dbReference type="EMBL" id="CP026948">
    <property type="protein sequence ID" value="AWB83269.1"/>
    <property type="molecule type" value="Genomic_DNA"/>
</dbReference>
<dbReference type="Pfam" id="PF11209">
    <property type="entry name" value="LmeA"/>
    <property type="match status" value="1"/>
</dbReference>
<protein>
    <submittedName>
        <fullName evidence="1">Uncharacterized protein</fullName>
    </submittedName>
</protein>
<accession>A0A2S0WBW7</accession>
<reference evidence="2" key="1">
    <citation type="submission" date="2018-01" db="EMBL/GenBank/DDBJ databases">
        <authorList>
            <person name="Li J."/>
        </authorList>
    </citation>
    <scope>NUCLEOTIDE SEQUENCE [LARGE SCALE GENOMIC DNA]</scope>
    <source>
        <strain evidence="2">2184</strain>
    </source>
</reference>
<dbReference type="InterPro" id="IPR021373">
    <property type="entry name" value="DUF2993"/>
</dbReference>
<proteinExistence type="predicted"/>